<dbReference type="EMBL" id="KQ414790">
    <property type="protein sequence ID" value="KOC60781.1"/>
    <property type="molecule type" value="Genomic_DNA"/>
</dbReference>
<dbReference type="Proteomes" id="UP000053825">
    <property type="component" value="Unassembled WGS sequence"/>
</dbReference>
<organism evidence="2 3">
    <name type="scientific">Habropoda laboriosa</name>
    <dbReference type="NCBI Taxonomy" id="597456"/>
    <lineage>
        <taxon>Eukaryota</taxon>
        <taxon>Metazoa</taxon>
        <taxon>Ecdysozoa</taxon>
        <taxon>Arthropoda</taxon>
        <taxon>Hexapoda</taxon>
        <taxon>Insecta</taxon>
        <taxon>Pterygota</taxon>
        <taxon>Neoptera</taxon>
        <taxon>Endopterygota</taxon>
        <taxon>Hymenoptera</taxon>
        <taxon>Apocrita</taxon>
        <taxon>Aculeata</taxon>
        <taxon>Apoidea</taxon>
        <taxon>Anthophila</taxon>
        <taxon>Apidae</taxon>
        <taxon>Habropoda</taxon>
    </lineage>
</organism>
<keyword evidence="3" id="KW-1185">Reference proteome</keyword>
<sequence length="204" mass="23517">MLVDLRVLPKGMEKSPKKRTPSNKNQIEKVDTNQNSPSSRDPNATFGRGNARAERDKESTRQTEQIERQKQKVQAITQSLHHPSILDDVSELNTNTIVEIRHMYSHNIDELDHLKLRDVRCRLKTISINENVTRRGGIFGRKVTQGESKVRKVRRAKRLKSTSNAQQTKQSRRGILHYYKWKVVGISFLSNSTKASPSGFWRQT</sequence>
<gene>
    <name evidence="2" type="ORF">WH47_06927</name>
</gene>
<evidence type="ECO:0000256" key="1">
    <source>
        <dbReference type="SAM" id="MobiDB-lite"/>
    </source>
</evidence>
<name>A0A0L7QQJ1_9HYME</name>
<evidence type="ECO:0000313" key="3">
    <source>
        <dbReference type="Proteomes" id="UP000053825"/>
    </source>
</evidence>
<feature type="region of interest" description="Disordered" evidence="1">
    <location>
        <begin position="1"/>
        <end position="70"/>
    </location>
</feature>
<reference evidence="2 3" key="1">
    <citation type="submission" date="2015-07" db="EMBL/GenBank/DDBJ databases">
        <title>The genome of Habropoda laboriosa.</title>
        <authorList>
            <person name="Pan H."/>
            <person name="Kapheim K."/>
        </authorList>
    </citation>
    <scope>NUCLEOTIDE SEQUENCE [LARGE SCALE GENOMIC DNA]</scope>
    <source>
        <strain evidence="2">0110345459</strain>
    </source>
</reference>
<feature type="compositionally biased region" description="Polar residues" evidence="1">
    <location>
        <begin position="32"/>
        <end position="42"/>
    </location>
</feature>
<evidence type="ECO:0000313" key="2">
    <source>
        <dbReference type="EMBL" id="KOC60781.1"/>
    </source>
</evidence>
<protein>
    <submittedName>
        <fullName evidence="2">Uncharacterized protein</fullName>
    </submittedName>
</protein>
<accession>A0A0L7QQJ1</accession>
<dbReference type="AlphaFoldDB" id="A0A0L7QQJ1"/>
<proteinExistence type="predicted"/>
<feature type="compositionally biased region" description="Basic and acidic residues" evidence="1">
    <location>
        <begin position="51"/>
        <end position="70"/>
    </location>
</feature>